<dbReference type="Pfam" id="PF19993">
    <property type="entry name" value="DO-GTPase2"/>
    <property type="match status" value="1"/>
</dbReference>
<reference evidence="3" key="1">
    <citation type="journal article" date="2019" name="Int. J. Syst. Evol. Microbiol.">
        <title>The Global Catalogue of Microorganisms (GCM) 10K type strain sequencing project: providing services to taxonomists for standard genome sequencing and annotation.</title>
        <authorList>
            <consortium name="The Broad Institute Genomics Platform"/>
            <consortium name="The Broad Institute Genome Sequencing Center for Infectious Disease"/>
            <person name="Wu L."/>
            <person name="Ma J."/>
        </authorList>
    </citation>
    <scope>NUCLEOTIDE SEQUENCE [LARGE SCALE GENOMIC DNA]</scope>
    <source>
        <strain evidence="3">CGMCC 4.7093</strain>
    </source>
</reference>
<proteinExistence type="predicted"/>
<dbReference type="SUPFAM" id="SSF52540">
    <property type="entry name" value="P-loop containing nucleoside triphosphate hydrolases"/>
    <property type="match status" value="1"/>
</dbReference>
<comment type="caution">
    <text evidence="2">The sequence shown here is derived from an EMBL/GenBank/DDBJ whole genome shotgun (WGS) entry which is preliminary data.</text>
</comment>
<dbReference type="InterPro" id="IPR045528">
    <property type="entry name" value="DO-GTPase2"/>
</dbReference>
<gene>
    <name evidence="2" type="ORF">ACFPBZ_17975</name>
</gene>
<protein>
    <submittedName>
        <fullName evidence="2">Zinc ribbon domain-containing protein</fullName>
    </submittedName>
</protein>
<evidence type="ECO:0000313" key="2">
    <source>
        <dbReference type="EMBL" id="MFC5064115.1"/>
    </source>
</evidence>
<dbReference type="InterPro" id="IPR027417">
    <property type="entry name" value="P-loop_NTPase"/>
</dbReference>
<evidence type="ECO:0000313" key="3">
    <source>
        <dbReference type="Proteomes" id="UP001595947"/>
    </source>
</evidence>
<dbReference type="RefSeq" id="WP_378037464.1">
    <property type="nucleotide sequence ID" value="NZ_JBHSIV010000020.1"/>
</dbReference>
<accession>A0ABV9YMJ6</accession>
<feature type="domain" description="Double-GTPase 2" evidence="1">
    <location>
        <begin position="101"/>
        <end position="302"/>
    </location>
</feature>
<dbReference type="EMBL" id="JBHSIV010000020">
    <property type="protein sequence ID" value="MFC5064115.1"/>
    <property type="molecule type" value="Genomic_DNA"/>
</dbReference>
<sequence length="397" mass="43050">MPRVACPYCYERIDDDRLAFRCLGHGAPGGDATTCRPALDPTRQKLTGYAGPSNPVFRAPGVLRSPRRAKCSSCGGGTGARACPECHTPLPTTFVGSSSPLIGLVGGKGAGKTVYLTVLDHELRANVRKPFDADVRPVGDEHGGDSTTAGLLASAQRALFDDGELLEQTAKAVDGRKEPVVLQWRQPYRSIGRERHRTTLLSFYDTAGEDLTDRASVESQRYLGAADGLIVLLDPWQLAAARDQLDVPDAAVAGAEAPLAVLTQLTEALRAAHGVRPTKRIRRPVAVVFAKLDALFDTLEPSDAVFARPRKEGGYDDADGQAVHESIASLLRRLGADEIDSQLRANYADFRYFGVSALGSPPDYKSKEVDPGGVRPFRVEDPLLWLLWRKNVIERLR</sequence>
<name>A0ABV9YMJ6_9PSEU</name>
<keyword evidence="3" id="KW-1185">Reference proteome</keyword>
<dbReference type="Proteomes" id="UP001595947">
    <property type="component" value="Unassembled WGS sequence"/>
</dbReference>
<organism evidence="2 3">
    <name type="scientific">Actinomycetospora atypica</name>
    <dbReference type="NCBI Taxonomy" id="1290095"/>
    <lineage>
        <taxon>Bacteria</taxon>
        <taxon>Bacillati</taxon>
        <taxon>Actinomycetota</taxon>
        <taxon>Actinomycetes</taxon>
        <taxon>Pseudonocardiales</taxon>
        <taxon>Pseudonocardiaceae</taxon>
        <taxon>Actinomycetospora</taxon>
    </lineage>
</organism>
<evidence type="ECO:0000259" key="1">
    <source>
        <dbReference type="Pfam" id="PF19993"/>
    </source>
</evidence>